<accession>A0ABX8Z7E8</accession>
<gene>
    <name evidence="1" type="ORF">K4H28_03495</name>
</gene>
<reference evidence="1 2" key="1">
    <citation type="submission" date="2021-08" db="EMBL/GenBank/DDBJ databases">
        <title>complete genome sequencing of Deefgea sp. D25.</title>
        <authorList>
            <person name="Bae J.-W."/>
            <person name="Gim D.-H."/>
        </authorList>
    </citation>
    <scope>NUCLEOTIDE SEQUENCE [LARGE SCALE GENOMIC DNA]</scope>
    <source>
        <strain evidence="1 2">D25</strain>
    </source>
</reference>
<protein>
    <submittedName>
        <fullName evidence="1">Uncharacterized protein</fullName>
    </submittedName>
</protein>
<evidence type="ECO:0000313" key="1">
    <source>
        <dbReference type="EMBL" id="QZA78493.1"/>
    </source>
</evidence>
<name>A0ABX8Z7E8_9NEIS</name>
<dbReference type="Proteomes" id="UP000825679">
    <property type="component" value="Chromosome"/>
</dbReference>
<keyword evidence="2" id="KW-1185">Reference proteome</keyword>
<evidence type="ECO:0000313" key="2">
    <source>
        <dbReference type="Proteomes" id="UP000825679"/>
    </source>
</evidence>
<dbReference type="RefSeq" id="WP_221007024.1">
    <property type="nucleotide sequence ID" value="NZ_CP081150.1"/>
</dbReference>
<dbReference type="EMBL" id="CP081150">
    <property type="protein sequence ID" value="QZA78493.1"/>
    <property type="molecule type" value="Genomic_DNA"/>
</dbReference>
<proteinExistence type="predicted"/>
<sequence>MSTIEQRLNSVIAYKTKAYGRFSVLENDTGVGSDTWKACWHGRQRATSQMIEQVARFWPQYAFWVATGITDPDRGHVAPPTSEVFFPIIRGKEIIEATDYFKYLIKLDNEEGTDEDKKIRTLERETAFASIENAIGENKALSTINKPIENLEEAARKDLYELFIDQDFKDKLKVRNKIEAKVQAEFIKWADNIKVHIKIVSAIMNIPGIPKRFKKSVVEKYADSAKDDK</sequence>
<organism evidence="1 2">
    <name type="scientific">Deefgea tanakiae</name>
    <dbReference type="NCBI Taxonomy" id="2865840"/>
    <lineage>
        <taxon>Bacteria</taxon>
        <taxon>Pseudomonadati</taxon>
        <taxon>Pseudomonadota</taxon>
        <taxon>Betaproteobacteria</taxon>
        <taxon>Neisseriales</taxon>
        <taxon>Chitinibacteraceae</taxon>
        <taxon>Deefgea</taxon>
    </lineage>
</organism>